<feature type="transmembrane region" description="Helical" evidence="5">
    <location>
        <begin position="256"/>
        <end position="275"/>
    </location>
</feature>
<feature type="transmembrane region" description="Helical" evidence="5">
    <location>
        <begin position="38"/>
        <end position="56"/>
    </location>
</feature>
<protein>
    <submittedName>
        <fullName evidence="7">Sulfate permease-like transporter, MFS superfamily</fullName>
    </submittedName>
</protein>
<feature type="transmembrane region" description="Helical" evidence="5">
    <location>
        <begin position="12"/>
        <end position="32"/>
    </location>
</feature>
<evidence type="ECO:0000313" key="7">
    <source>
        <dbReference type="EMBL" id="AEV32029.1"/>
    </source>
</evidence>
<dbReference type="AlphaFoldDB" id="G8R3Z7"/>
<dbReference type="SUPFAM" id="SSF52091">
    <property type="entry name" value="SpoIIaa-like"/>
    <property type="match status" value="1"/>
</dbReference>
<dbReference type="InterPro" id="IPR011547">
    <property type="entry name" value="SLC26A/SulP_dom"/>
</dbReference>
<name>G8R3Z7_OWEHD</name>
<evidence type="ECO:0000256" key="4">
    <source>
        <dbReference type="ARBA" id="ARBA00023136"/>
    </source>
</evidence>
<organism evidence="7 8">
    <name type="scientific">Owenweeksia hongkongensis (strain DSM 17368 / CIP 108786 / JCM 12287 / NRRL B-23963 / UST20020801)</name>
    <dbReference type="NCBI Taxonomy" id="926562"/>
    <lineage>
        <taxon>Bacteria</taxon>
        <taxon>Pseudomonadati</taxon>
        <taxon>Bacteroidota</taxon>
        <taxon>Flavobacteriia</taxon>
        <taxon>Flavobacteriales</taxon>
        <taxon>Owenweeksiaceae</taxon>
        <taxon>Owenweeksia</taxon>
    </lineage>
</organism>
<dbReference type="PATRIC" id="fig|926562.3.peg.1036"/>
<evidence type="ECO:0000259" key="6">
    <source>
        <dbReference type="Pfam" id="PF00916"/>
    </source>
</evidence>
<dbReference type="EMBL" id="CP003156">
    <property type="protein sequence ID" value="AEV32029.1"/>
    <property type="molecule type" value="Genomic_DNA"/>
</dbReference>
<evidence type="ECO:0000313" key="8">
    <source>
        <dbReference type="Proteomes" id="UP000005631"/>
    </source>
</evidence>
<sequence>MQQIFKNIRENIFPGFVVSLIALPLSLGLALASGVPPIAGIITAVVGGILVSVLGGSHITITGPGNGLVVATLSAVTILGAGNMAEGYLYTLAAVICSGVVMYLFGLLRFGALSDFFPTAAVQGMLAAIGLIIMAKQIHVMLGEVSPEASGTAALFATLPATLSSLFRGELPMLAYAIGALSLVIMILYSVVRNRFLHLIPAPMWIVLIAIGVTYFSQKYPHILQPLPSEYLINIPENFWDDLSFPNFGKVGHFDFWVAVFTLTLISSMESLLSIKAVDKLDPKHRRSNANKDLRALGIATMASGALGGLNVVSVIARSSVNVNNGATTRWSNFFHGAFLLVFLLVFTQGLQHISLPALASILVYTGYKLASPAVFRRILKVGWIQLAIFLITLITTIFTNLISGIVAGILATIIFQIWAIDRAQVLLRYTFRPNTLLYRETDGQYLLSVKAFSNFLNFLGVKKKLDSIPFSSKVILDFSLAKFVDYSVMEQLQGYQQNFKNAGGDLEIIGLDDMGTTTKHPLAPRLTGRRNKKDSQLQLSHRQKALRLFSKKLDWRYASQKFQNTIEFESFKYFETRVIDTGRNQVQGKVGDIDILMADLDYHEGEFIARESIHSTMVMLTLNVEIPSFVMDKENLLDKVAHLAGFDDINFAMHPDFSKTFNVKGKDRKAVIRFLDDEMIDFLQANKTYHIESNGKALLIFEKERLSILSEIKQLVSFASRLSSILNSKLYDECLD</sequence>
<feature type="transmembrane region" description="Helical" evidence="5">
    <location>
        <begin position="63"/>
        <end position="82"/>
    </location>
</feature>
<feature type="transmembrane region" description="Helical" evidence="5">
    <location>
        <begin position="337"/>
        <end position="366"/>
    </location>
</feature>
<dbReference type="RefSeq" id="WP_014201389.1">
    <property type="nucleotide sequence ID" value="NC_016599.1"/>
</dbReference>
<accession>G8R3Z7</accession>
<keyword evidence="8" id="KW-1185">Reference proteome</keyword>
<dbReference type="PANTHER" id="PTHR11814">
    <property type="entry name" value="SULFATE TRANSPORTER"/>
    <property type="match status" value="1"/>
</dbReference>
<evidence type="ECO:0000256" key="1">
    <source>
        <dbReference type="ARBA" id="ARBA00004141"/>
    </source>
</evidence>
<dbReference type="STRING" id="926562.Oweho_1020"/>
<feature type="transmembrane region" description="Helical" evidence="5">
    <location>
        <begin position="88"/>
        <end position="108"/>
    </location>
</feature>
<feature type="transmembrane region" description="Helical" evidence="5">
    <location>
        <begin position="387"/>
        <end position="420"/>
    </location>
</feature>
<dbReference type="Pfam" id="PF00916">
    <property type="entry name" value="Sulfate_transp"/>
    <property type="match status" value="1"/>
</dbReference>
<feature type="transmembrane region" description="Helical" evidence="5">
    <location>
        <begin position="173"/>
        <end position="192"/>
    </location>
</feature>
<dbReference type="eggNOG" id="COG0659">
    <property type="taxonomic scope" value="Bacteria"/>
</dbReference>
<evidence type="ECO:0000256" key="2">
    <source>
        <dbReference type="ARBA" id="ARBA00022692"/>
    </source>
</evidence>
<dbReference type="HOGENOM" id="CLU_003182_11_1_10"/>
<keyword evidence="3 5" id="KW-1133">Transmembrane helix</keyword>
<evidence type="ECO:0000256" key="5">
    <source>
        <dbReference type="SAM" id="Phobius"/>
    </source>
</evidence>
<proteinExistence type="predicted"/>
<reference evidence="7 8" key="1">
    <citation type="journal article" date="2012" name="Stand. Genomic Sci.">
        <title>Genome sequence of the orange-pigmented seawater bacterium Owenweeksia hongkongensis type strain (UST20020801(T)).</title>
        <authorList>
            <person name="Riedel T."/>
            <person name="Held B."/>
            <person name="Nolan M."/>
            <person name="Lucas S."/>
            <person name="Lapidus A."/>
            <person name="Tice H."/>
            <person name="Del Rio T.G."/>
            <person name="Cheng J.F."/>
            <person name="Han C."/>
            <person name="Tapia R."/>
            <person name="Goodwin L.A."/>
            <person name="Pitluck S."/>
            <person name="Liolios K."/>
            <person name="Mavromatis K."/>
            <person name="Pagani I."/>
            <person name="Ivanova N."/>
            <person name="Mikhailova N."/>
            <person name="Pati A."/>
            <person name="Chen A."/>
            <person name="Palaniappan K."/>
            <person name="Rohde M."/>
            <person name="Tindall B.J."/>
            <person name="Detter J.C."/>
            <person name="Goker M."/>
            <person name="Woyke T."/>
            <person name="Bristow J."/>
            <person name="Eisen J.A."/>
            <person name="Markowitz V."/>
            <person name="Hugenholtz P."/>
            <person name="Klenk H.P."/>
            <person name="Kyrpides N.C."/>
        </authorList>
    </citation>
    <scope>NUCLEOTIDE SEQUENCE</scope>
    <source>
        <strain evidence="8">DSM 17368 / JCM 12287 / NRRL B-23963</strain>
    </source>
</reference>
<dbReference type="OrthoDB" id="9769739at2"/>
<comment type="subcellular location">
    <subcellularLocation>
        <location evidence="1">Membrane</location>
        <topology evidence="1">Multi-pass membrane protein</topology>
    </subcellularLocation>
</comment>
<dbReference type="Proteomes" id="UP000005631">
    <property type="component" value="Chromosome"/>
</dbReference>
<dbReference type="GO" id="GO:0016020">
    <property type="term" value="C:membrane"/>
    <property type="evidence" value="ECO:0007669"/>
    <property type="project" value="UniProtKB-SubCell"/>
</dbReference>
<gene>
    <name evidence="7" type="ordered locus">Oweho_1020</name>
</gene>
<evidence type="ECO:0000256" key="3">
    <source>
        <dbReference type="ARBA" id="ARBA00022989"/>
    </source>
</evidence>
<dbReference type="InterPro" id="IPR036513">
    <property type="entry name" value="STAS_dom_sf"/>
</dbReference>
<feature type="transmembrane region" description="Helical" evidence="5">
    <location>
        <begin position="120"/>
        <end position="138"/>
    </location>
</feature>
<dbReference type="GO" id="GO:0055085">
    <property type="term" value="P:transmembrane transport"/>
    <property type="evidence" value="ECO:0007669"/>
    <property type="project" value="InterPro"/>
</dbReference>
<feature type="domain" description="SLC26A/SulP transporter" evidence="6">
    <location>
        <begin position="9"/>
        <end position="393"/>
    </location>
</feature>
<feature type="transmembrane region" description="Helical" evidence="5">
    <location>
        <begin position="199"/>
        <end position="217"/>
    </location>
</feature>
<dbReference type="InterPro" id="IPR001902">
    <property type="entry name" value="SLC26A/SulP_fam"/>
</dbReference>
<keyword evidence="4 5" id="KW-0472">Membrane</keyword>
<dbReference type="KEGG" id="oho:Oweho_1020"/>
<feature type="transmembrane region" description="Helical" evidence="5">
    <location>
        <begin position="296"/>
        <end position="317"/>
    </location>
</feature>
<keyword evidence="2 5" id="KW-0812">Transmembrane</keyword>